<accession>A0ABV3HF76</accession>
<dbReference type="RefSeq" id="WP_364458774.1">
    <property type="nucleotide sequence ID" value="NZ_JBFARM010000012.1"/>
</dbReference>
<comment type="caution">
    <text evidence="4">The sequence shown here is derived from an EMBL/GenBank/DDBJ whole genome shotgun (WGS) entry which is preliminary data.</text>
</comment>
<dbReference type="Pfam" id="PF13427">
    <property type="entry name" value="AadA_C"/>
    <property type="match status" value="1"/>
</dbReference>
<evidence type="ECO:0000256" key="1">
    <source>
        <dbReference type="ARBA" id="ARBA00022679"/>
    </source>
</evidence>
<evidence type="ECO:0000313" key="5">
    <source>
        <dbReference type="Proteomes" id="UP001552427"/>
    </source>
</evidence>
<dbReference type="InterPro" id="IPR002934">
    <property type="entry name" value="Polymerase_NTP_transf_dom"/>
</dbReference>
<evidence type="ECO:0000259" key="2">
    <source>
        <dbReference type="Pfam" id="PF01909"/>
    </source>
</evidence>
<keyword evidence="1" id="KW-0808">Transferase</keyword>
<gene>
    <name evidence="4" type="ORF">AB0K40_36280</name>
</gene>
<dbReference type="EMBL" id="JBFARM010000012">
    <property type="protein sequence ID" value="MEV4290999.1"/>
    <property type="molecule type" value="Genomic_DNA"/>
</dbReference>
<evidence type="ECO:0000313" key="4">
    <source>
        <dbReference type="EMBL" id="MEV4290999.1"/>
    </source>
</evidence>
<evidence type="ECO:0000259" key="3">
    <source>
        <dbReference type="Pfam" id="PF13427"/>
    </source>
</evidence>
<keyword evidence="5" id="KW-1185">Reference proteome</keyword>
<organism evidence="4 5">
    <name type="scientific">Nonomuraea bangladeshensis</name>
    <dbReference type="NCBI Taxonomy" id="404385"/>
    <lineage>
        <taxon>Bacteria</taxon>
        <taxon>Bacillati</taxon>
        <taxon>Actinomycetota</taxon>
        <taxon>Actinomycetes</taxon>
        <taxon>Streptosporangiales</taxon>
        <taxon>Streptosporangiaceae</taxon>
        <taxon>Nonomuraea</taxon>
    </lineage>
</organism>
<reference evidence="4 5" key="1">
    <citation type="submission" date="2024-06" db="EMBL/GenBank/DDBJ databases">
        <title>The Natural Products Discovery Center: Release of the First 8490 Sequenced Strains for Exploring Actinobacteria Biosynthetic Diversity.</title>
        <authorList>
            <person name="Kalkreuter E."/>
            <person name="Kautsar S.A."/>
            <person name="Yang D."/>
            <person name="Bader C.D."/>
            <person name="Teijaro C.N."/>
            <person name="Fluegel L."/>
            <person name="Davis C.M."/>
            <person name="Simpson J.R."/>
            <person name="Lauterbach L."/>
            <person name="Steele A.D."/>
            <person name="Gui C."/>
            <person name="Meng S."/>
            <person name="Li G."/>
            <person name="Viehrig K."/>
            <person name="Ye F."/>
            <person name="Su P."/>
            <person name="Kiefer A.F."/>
            <person name="Nichols A."/>
            <person name="Cepeda A.J."/>
            <person name="Yan W."/>
            <person name="Fan B."/>
            <person name="Jiang Y."/>
            <person name="Adhikari A."/>
            <person name="Zheng C.-J."/>
            <person name="Schuster L."/>
            <person name="Cowan T.M."/>
            <person name="Smanski M.J."/>
            <person name="Chevrette M.G."/>
            <person name="De Carvalho L.P.S."/>
            <person name="Shen B."/>
        </authorList>
    </citation>
    <scope>NUCLEOTIDE SEQUENCE [LARGE SCALE GENOMIC DNA]</scope>
    <source>
        <strain evidence="4 5">NPDC049574</strain>
    </source>
</reference>
<sequence>MTPPAQLSRAVEHYLSVADRLAPGLVTGCYVVGSAALGDWRPDVSDIDVVAVVGRTAGERELRRLSLLHKLGNLRAAGRALARRQPHLPGTVNAVFVAAADLREPVTRIRPVASHSGPSFRRGQGFDVNPVMWTVLRERGIPLRGPAPATLGLDPEPSLLRSWTLDQLRGHWARYASRALSARPPRRRLQSPYALALAYALSPPRLHRTVATGEVISKEEAGTYALDTFDTRWHPLLQLALAHRRGTPGPALDPSQVPRMTGEFIHEVIAAARPEFRG</sequence>
<dbReference type="SUPFAM" id="SSF81301">
    <property type="entry name" value="Nucleotidyltransferase"/>
    <property type="match status" value="1"/>
</dbReference>
<dbReference type="Pfam" id="PF01909">
    <property type="entry name" value="NTP_transf_2"/>
    <property type="match status" value="1"/>
</dbReference>
<dbReference type="Proteomes" id="UP001552427">
    <property type="component" value="Unassembled WGS sequence"/>
</dbReference>
<feature type="domain" description="Polymerase nucleotidyl transferase" evidence="2">
    <location>
        <begin position="23"/>
        <end position="65"/>
    </location>
</feature>
<keyword evidence="4" id="KW-0548">Nucleotidyltransferase</keyword>
<dbReference type="InterPro" id="IPR043519">
    <property type="entry name" value="NT_sf"/>
</dbReference>
<dbReference type="GO" id="GO:0016779">
    <property type="term" value="F:nucleotidyltransferase activity"/>
    <property type="evidence" value="ECO:0007669"/>
    <property type="project" value="UniProtKB-KW"/>
</dbReference>
<name>A0ABV3HF76_9ACTN</name>
<protein>
    <submittedName>
        <fullName evidence="4">Aminoglycoside adenylyltransferase domain-containing protein</fullName>
    </submittedName>
</protein>
<dbReference type="InterPro" id="IPR025184">
    <property type="entry name" value="AadA_C"/>
</dbReference>
<proteinExistence type="predicted"/>
<feature type="domain" description="Adenylyltransferase AadA C-terminal" evidence="3">
    <location>
        <begin position="205"/>
        <end position="247"/>
    </location>
</feature>